<dbReference type="EMBL" id="NBSK02000002">
    <property type="protein sequence ID" value="KAJ0220668.1"/>
    <property type="molecule type" value="Genomic_DNA"/>
</dbReference>
<feature type="domain" description="Late embryogenesis abundant protein LEA-2 subgroup" evidence="6">
    <location>
        <begin position="121"/>
        <end position="212"/>
    </location>
</feature>
<feature type="transmembrane region" description="Helical" evidence="5">
    <location>
        <begin position="66"/>
        <end position="88"/>
    </location>
</feature>
<dbReference type="InterPro" id="IPR004864">
    <property type="entry name" value="LEA_2"/>
</dbReference>
<dbReference type="GO" id="GO:0016020">
    <property type="term" value="C:membrane"/>
    <property type="evidence" value="ECO:0007669"/>
    <property type="project" value="UniProtKB-SubCell"/>
</dbReference>
<keyword evidence="2 5" id="KW-0812">Transmembrane</keyword>
<evidence type="ECO:0000256" key="4">
    <source>
        <dbReference type="ARBA" id="ARBA00023136"/>
    </source>
</evidence>
<evidence type="ECO:0000259" key="6">
    <source>
        <dbReference type="Pfam" id="PF03168"/>
    </source>
</evidence>
<dbReference type="GO" id="GO:0098542">
    <property type="term" value="P:defense response to other organism"/>
    <property type="evidence" value="ECO:0007669"/>
    <property type="project" value="InterPro"/>
</dbReference>
<evidence type="ECO:0000256" key="5">
    <source>
        <dbReference type="SAM" id="Phobius"/>
    </source>
</evidence>
<gene>
    <name evidence="7" type="ORF">LSAT_V11C200063470</name>
</gene>
<dbReference type="InterPro" id="IPR044839">
    <property type="entry name" value="NDR1-like"/>
</dbReference>
<name>A0A9R1WBC2_LACSA</name>
<sequence length="247" mass="27480">MADQNRPVTGYPAPPASNGYPTNTATAYPYVAPPPQNQGAYFNVSANPYYSDPYANQQRATFIRRIFAVFIACIIIIGTIVFIMWLILRPQVPQFRLDTLTLSNFNMSSNSLISGTWDARFTVRNPNSKIVLYYDHIEAAVFYKSESISETTVPPFAQGKKNETTVRATFVSASAYVDDRNGISSERSRGTVDFNLRMMARVRFKAGAWWARRRILKIYCPNLLIGVSTNSTGGSLSGGSKNCRVGL</sequence>
<dbReference type="PANTHER" id="PTHR31234">
    <property type="entry name" value="LATE EMBRYOGENESIS ABUNDANT (LEA) HYDROXYPROLINE-RICH GLYCOPROTEIN FAMILY"/>
    <property type="match status" value="1"/>
</dbReference>
<dbReference type="Proteomes" id="UP000235145">
    <property type="component" value="Unassembled WGS sequence"/>
</dbReference>
<organism evidence="7 8">
    <name type="scientific">Lactuca sativa</name>
    <name type="common">Garden lettuce</name>
    <dbReference type="NCBI Taxonomy" id="4236"/>
    <lineage>
        <taxon>Eukaryota</taxon>
        <taxon>Viridiplantae</taxon>
        <taxon>Streptophyta</taxon>
        <taxon>Embryophyta</taxon>
        <taxon>Tracheophyta</taxon>
        <taxon>Spermatophyta</taxon>
        <taxon>Magnoliopsida</taxon>
        <taxon>eudicotyledons</taxon>
        <taxon>Gunneridae</taxon>
        <taxon>Pentapetalae</taxon>
        <taxon>asterids</taxon>
        <taxon>campanulids</taxon>
        <taxon>Asterales</taxon>
        <taxon>Asteraceae</taxon>
        <taxon>Cichorioideae</taxon>
        <taxon>Cichorieae</taxon>
        <taxon>Lactucinae</taxon>
        <taxon>Lactuca</taxon>
    </lineage>
</organism>
<comment type="subcellular location">
    <subcellularLocation>
        <location evidence="1">Membrane</location>
        <topology evidence="1">Single-pass membrane protein</topology>
    </subcellularLocation>
</comment>
<proteinExistence type="predicted"/>
<keyword evidence="8" id="KW-1185">Reference proteome</keyword>
<protein>
    <recommendedName>
        <fullName evidence="6">Late embryogenesis abundant protein LEA-2 subgroup domain-containing protein</fullName>
    </recommendedName>
</protein>
<keyword evidence="4 5" id="KW-0472">Membrane</keyword>
<keyword evidence="3 5" id="KW-1133">Transmembrane helix</keyword>
<evidence type="ECO:0000256" key="2">
    <source>
        <dbReference type="ARBA" id="ARBA00022692"/>
    </source>
</evidence>
<reference evidence="7 8" key="1">
    <citation type="journal article" date="2017" name="Nat. Commun.">
        <title>Genome assembly with in vitro proximity ligation data and whole-genome triplication in lettuce.</title>
        <authorList>
            <person name="Reyes-Chin-Wo S."/>
            <person name="Wang Z."/>
            <person name="Yang X."/>
            <person name="Kozik A."/>
            <person name="Arikit S."/>
            <person name="Song C."/>
            <person name="Xia L."/>
            <person name="Froenicke L."/>
            <person name="Lavelle D.O."/>
            <person name="Truco M.J."/>
            <person name="Xia R."/>
            <person name="Zhu S."/>
            <person name="Xu C."/>
            <person name="Xu H."/>
            <person name="Xu X."/>
            <person name="Cox K."/>
            <person name="Korf I."/>
            <person name="Meyers B.C."/>
            <person name="Michelmore R.W."/>
        </authorList>
    </citation>
    <scope>NUCLEOTIDE SEQUENCE [LARGE SCALE GENOMIC DNA]</scope>
    <source>
        <strain evidence="8">cv. Salinas</strain>
        <tissue evidence="7">Seedlings</tissue>
    </source>
</reference>
<dbReference type="PANTHER" id="PTHR31234:SF55">
    <property type="entry name" value="LATE EMBRYOGENESIS ABUNDANT (LEA) HYDROXYPROLINE-RICH GLYCOPROTEIN FAMILY"/>
    <property type="match status" value="1"/>
</dbReference>
<accession>A0A9R1WBC2</accession>
<dbReference type="Gramene" id="rna-gnl|WGS:NBSK|LSAT_2X38441_mrna">
    <property type="protein sequence ID" value="cds-PLY85952.1"/>
    <property type="gene ID" value="gene-LSAT_2X38441"/>
</dbReference>
<comment type="caution">
    <text evidence="7">The sequence shown here is derived from an EMBL/GenBank/DDBJ whole genome shotgun (WGS) entry which is preliminary data.</text>
</comment>
<dbReference type="OrthoDB" id="695142at2759"/>
<dbReference type="AlphaFoldDB" id="A0A9R1WBC2"/>
<dbReference type="Pfam" id="PF03168">
    <property type="entry name" value="LEA_2"/>
    <property type="match status" value="1"/>
</dbReference>
<evidence type="ECO:0000256" key="1">
    <source>
        <dbReference type="ARBA" id="ARBA00004167"/>
    </source>
</evidence>
<evidence type="ECO:0000313" key="8">
    <source>
        <dbReference type="Proteomes" id="UP000235145"/>
    </source>
</evidence>
<evidence type="ECO:0000313" key="7">
    <source>
        <dbReference type="EMBL" id="KAJ0220668.1"/>
    </source>
</evidence>
<evidence type="ECO:0000256" key="3">
    <source>
        <dbReference type="ARBA" id="ARBA00022989"/>
    </source>
</evidence>